<dbReference type="RefSeq" id="WP_011524064.1">
    <property type="nucleotide sequence ID" value="NC_008009.1"/>
</dbReference>
<dbReference type="PANTHER" id="PTHR46401">
    <property type="entry name" value="GLYCOSYLTRANSFERASE WBBK-RELATED"/>
    <property type="match status" value="1"/>
</dbReference>
<dbReference type="Proteomes" id="UP000002432">
    <property type="component" value="Chromosome"/>
</dbReference>
<feature type="domain" description="Glycosyl transferase family 1" evidence="2">
    <location>
        <begin position="243"/>
        <end position="340"/>
    </location>
</feature>
<dbReference type="Pfam" id="PF00534">
    <property type="entry name" value="Glycos_transf_1"/>
    <property type="match status" value="1"/>
</dbReference>
<dbReference type="CDD" id="cd03801">
    <property type="entry name" value="GT4_PimA-like"/>
    <property type="match status" value="1"/>
</dbReference>
<organism evidence="4 5">
    <name type="scientific">Koribacter versatilis (strain Ellin345)</name>
    <dbReference type="NCBI Taxonomy" id="204669"/>
    <lineage>
        <taxon>Bacteria</taxon>
        <taxon>Pseudomonadati</taxon>
        <taxon>Acidobacteriota</taxon>
        <taxon>Terriglobia</taxon>
        <taxon>Terriglobales</taxon>
        <taxon>Candidatus Korobacteraceae</taxon>
        <taxon>Candidatus Korobacter</taxon>
    </lineage>
</organism>
<dbReference type="InterPro" id="IPR028098">
    <property type="entry name" value="Glyco_trans_4-like_N"/>
</dbReference>
<dbReference type="OrthoDB" id="9764577at2"/>
<feature type="domain" description="Glycosyltransferase subfamily 4-like N-terminal" evidence="3">
    <location>
        <begin position="10"/>
        <end position="178"/>
    </location>
</feature>
<dbReference type="PANTHER" id="PTHR46401:SF2">
    <property type="entry name" value="GLYCOSYLTRANSFERASE WBBK-RELATED"/>
    <property type="match status" value="1"/>
</dbReference>
<proteinExistence type="predicted"/>
<accession>Q1ILI5</accession>
<gene>
    <name evidence="4" type="ordered locus">Acid345_3264</name>
</gene>
<evidence type="ECO:0000313" key="5">
    <source>
        <dbReference type="Proteomes" id="UP000002432"/>
    </source>
</evidence>
<name>Q1ILI5_KORVE</name>
<evidence type="ECO:0000313" key="4">
    <source>
        <dbReference type="EMBL" id="ABF42265.1"/>
    </source>
</evidence>
<dbReference type="Gene3D" id="3.40.50.2000">
    <property type="entry name" value="Glycogen Phosphorylase B"/>
    <property type="match status" value="2"/>
</dbReference>
<evidence type="ECO:0000256" key="1">
    <source>
        <dbReference type="ARBA" id="ARBA00022679"/>
    </source>
</evidence>
<dbReference type="InterPro" id="IPR001296">
    <property type="entry name" value="Glyco_trans_1"/>
</dbReference>
<sequence>MHVLVTADTIGGVWTYARELVTGLVRRGVRVTLVSFGEIPSPAQTEWLDTVRSVDFRATAFRLEWMQEARDDIDASSEYLHAIIDEVRPDVLHLNQFAYGALKVDIPKIVVAHSDVVSWWASVKGEVPNEIPWMAWYRDVVQSGLEQATTVVAPSRWMLDNVERYYCEPRASSVIYNGRSPLLFNPHVSKEAGIVSVGRLWDSGKQVSLLLHGVARMPITIAGTEQHPDEVFREGSPFAFIDRTRVRVIGHQSEGQLRHIYSRASIYAATSRYEPFGLAPLEAALSRCALVANDIPSFREIWGESACYFDSNDAASLFDALNRMAGNRDLRLTFANLAYNRARQYFNADRMVDEYLALYRKLGARTQAA</sequence>
<dbReference type="EnsemblBacteria" id="ABF42265">
    <property type="protein sequence ID" value="ABF42265"/>
    <property type="gene ID" value="Acid345_3264"/>
</dbReference>
<dbReference type="STRING" id="204669.Acid345_3264"/>
<dbReference type="eggNOG" id="COG0438">
    <property type="taxonomic scope" value="Bacteria"/>
</dbReference>
<dbReference type="KEGG" id="aba:Acid345_3264"/>
<keyword evidence="5" id="KW-1185">Reference proteome</keyword>
<keyword evidence="1 4" id="KW-0808">Transferase</keyword>
<dbReference type="GO" id="GO:0009103">
    <property type="term" value="P:lipopolysaccharide biosynthetic process"/>
    <property type="evidence" value="ECO:0007669"/>
    <property type="project" value="TreeGrafter"/>
</dbReference>
<evidence type="ECO:0000259" key="3">
    <source>
        <dbReference type="Pfam" id="PF13439"/>
    </source>
</evidence>
<dbReference type="GO" id="GO:0016757">
    <property type="term" value="F:glycosyltransferase activity"/>
    <property type="evidence" value="ECO:0007669"/>
    <property type="project" value="InterPro"/>
</dbReference>
<protein>
    <submittedName>
        <fullName evidence="4">Glycosyl transferase, group 1</fullName>
    </submittedName>
</protein>
<dbReference type="CAZy" id="GT4">
    <property type="family name" value="Glycosyltransferase Family 4"/>
</dbReference>
<dbReference type="SUPFAM" id="SSF53756">
    <property type="entry name" value="UDP-Glycosyltransferase/glycogen phosphorylase"/>
    <property type="match status" value="1"/>
</dbReference>
<dbReference type="HOGENOM" id="CLU_775479_0_0_0"/>
<dbReference type="EMBL" id="CP000360">
    <property type="protein sequence ID" value="ABF42265.1"/>
    <property type="molecule type" value="Genomic_DNA"/>
</dbReference>
<reference evidence="4 5" key="1">
    <citation type="journal article" date="2009" name="Appl. Environ. Microbiol.">
        <title>Three genomes from the phylum Acidobacteria provide insight into the lifestyles of these microorganisms in soils.</title>
        <authorList>
            <person name="Ward N.L."/>
            <person name="Challacombe J.F."/>
            <person name="Janssen P.H."/>
            <person name="Henrissat B."/>
            <person name="Coutinho P.M."/>
            <person name="Wu M."/>
            <person name="Xie G."/>
            <person name="Haft D.H."/>
            <person name="Sait M."/>
            <person name="Badger J."/>
            <person name="Barabote R.D."/>
            <person name="Bradley B."/>
            <person name="Brettin T.S."/>
            <person name="Brinkac L.M."/>
            <person name="Bruce D."/>
            <person name="Creasy T."/>
            <person name="Daugherty S.C."/>
            <person name="Davidsen T.M."/>
            <person name="DeBoy R.T."/>
            <person name="Detter J.C."/>
            <person name="Dodson R.J."/>
            <person name="Durkin A.S."/>
            <person name="Ganapathy A."/>
            <person name="Gwinn-Giglio M."/>
            <person name="Han C.S."/>
            <person name="Khouri H."/>
            <person name="Kiss H."/>
            <person name="Kothari S.P."/>
            <person name="Madupu R."/>
            <person name="Nelson K.E."/>
            <person name="Nelson W.C."/>
            <person name="Paulsen I."/>
            <person name="Penn K."/>
            <person name="Ren Q."/>
            <person name="Rosovitz M.J."/>
            <person name="Selengut J.D."/>
            <person name="Shrivastava S."/>
            <person name="Sullivan S.A."/>
            <person name="Tapia R."/>
            <person name="Thompson L.S."/>
            <person name="Watkins K.L."/>
            <person name="Yang Q."/>
            <person name="Yu C."/>
            <person name="Zafar N."/>
            <person name="Zhou L."/>
            <person name="Kuske C.R."/>
        </authorList>
    </citation>
    <scope>NUCLEOTIDE SEQUENCE [LARGE SCALE GENOMIC DNA]</scope>
    <source>
        <strain evidence="4 5">Ellin345</strain>
    </source>
</reference>
<evidence type="ECO:0000259" key="2">
    <source>
        <dbReference type="Pfam" id="PF00534"/>
    </source>
</evidence>
<dbReference type="AlphaFoldDB" id="Q1ILI5"/>
<dbReference type="Pfam" id="PF13439">
    <property type="entry name" value="Glyco_transf_4"/>
    <property type="match status" value="1"/>
</dbReference>